<proteinExistence type="predicted"/>
<dbReference type="Proteomes" id="UP000321720">
    <property type="component" value="Unassembled WGS sequence"/>
</dbReference>
<dbReference type="RefSeq" id="WP_146842700.1">
    <property type="nucleotide sequence ID" value="NZ_BJWG01000006.1"/>
</dbReference>
<evidence type="ECO:0000259" key="1">
    <source>
        <dbReference type="Pfam" id="PF14065"/>
    </source>
</evidence>
<feature type="domain" description="Pvc16 N-terminal" evidence="1">
    <location>
        <begin position="6"/>
        <end position="170"/>
    </location>
</feature>
<gene>
    <name evidence="2" type="ORF">CCO02nite_17170</name>
</gene>
<dbReference type="Pfam" id="PF14065">
    <property type="entry name" value="Pvc16_N"/>
    <property type="match status" value="1"/>
</dbReference>
<dbReference type="InterPro" id="IPR025351">
    <property type="entry name" value="Pvc16_N"/>
</dbReference>
<dbReference type="AlphaFoldDB" id="A0A511JB91"/>
<evidence type="ECO:0000313" key="2">
    <source>
        <dbReference type="EMBL" id="GEL95059.1"/>
    </source>
</evidence>
<comment type="caution">
    <text evidence="2">The sequence shown here is derived from an EMBL/GenBank/DDBJ whole genome shotgun (WGS) entry which is preliminary data.</text>
</comment>
<sequence>MLIPAIDDGLERLLRATLPLPEDQGDISFDPPSSTWSAQVNRLTVNLYLYQVARSPQPPRPAEVRGNGERRRPLPMVQLHYLVSAWAGSPRDEHSLLGDVMTRLVAQQVLPTEYLQRPPSSTVQLAIATDELNRPRELWSGLGGTLKASFTLTATVAADAYDFEPLAPPVAAIEPVTTQLRDPLESVRG</sequence>
<accession>A0A511JB91</accession>
<evidence type="ECO:0000313" key="3">
    <source>
        <dbReference type="Proteomes" id="UP000321720"/>
    </source>
</evidence>
<keyword evidence="3" id="KW-1185">Reference proteome</keyword>
<name>A0A511JB91_9CELL</name>
<protein>
    <recommendedName>
        <fullName evidence="1">Pvc16 N-terminal domain-containing protein</fullName>
    </recommendedName>
</protein>
<dbReference type="EMBL" id="BJWG01000006">
    <property type="protein sequence ID" value="GEL95059.1"/>
    <property type="molecule type" value="Genomic_DNA"/>
</dbReference>
<dbReference type="OrthoDB" id="5514409at2"/>
<organism evidence="2 3">
    <name type="scientific">Cellulomonas composti</name>
    <dbReference type="NCBI Taxonomy" id="266130"/>
    <lineage>
        <taxon>Bacteria</taxon>
        <taxon>Bacillati</taxon>
        <taxon>Actinomycetota</taxon>
        <taxon>Actinomycetes</taxon>
        <taxon>Micrococcales</taxon>
        <taxon>Cellulomonadaceae</taxon>
        <taxon>Cellulomonas</taxon>
    </lineage>
</organism>
<reference evidence="2 3" key="1">
    <citation type="submission" date="2019-07" db="EMBL/GenBank/DDBJ databases">
        <title>Whole genome shotgun sequence of Cellulomonas composti NBRC 100758.</title>
        <authorList>
            <person name="Hosoyama A."/>
            <person name="Uohara A."/>
            <person name="Ohji S."/>
            <person name="Ichikawa N."/>
        </authorList>
    </citation>
    <scope>NUCLEOTIDE SEQUENCE [LARGE SCALE GENOMIC DNA]</scope>
    <source>
        <strain evidence="2 3">NBRC 100758</strain>
    </source>
</reference>